<reference evidence="9 10" key="1">
    <citation type="submission" date="2019-11" db="EMBL/GenBank/DDBJ databases">
        <title>Paenibacillus monticola sp. nov., a novel PGPR strain isolated from mountain sample in China.</title>
        <authorList>
            <person name="Zhao Q."/>
            <person name="Li H.-P."/>
            <person name="Zhang J.-L."/>
        </authorList>
    </citation>
    <scope>NUCLEOTIDE SEQUENCE [LARGE SCALE GENOMIC DNA]</scope>
    <source>
        <strain evidence="9 10">LC-T2</strain>
    </source>
</reference>
<dbReference type="SUPFAM" id="SSF49265">
    <property type="entry name" value="Fibronectin type III"/>
    <property type="match status" value="1"/>
</dbReference>
<dbReference type="InterPro" id="IPR013783">
    <property type="entry name" value="Ig-like_fold"/>
</dbReference>
<evidence type="ECO:0000256" key="3">
    <source>
        <dbReference type="ARBA" id="ARBA00023001"/>
    </source>
</evidence>
<dbReference type="Gene3D" id="2.60.40.3440">
    <property type="match status" value="1"/>
</dbReference>
<name>A0A7X2H899_9BACL</name>
<evidence type="ECO:0008006" key="11">
    <source>
        <dbReference type="Google" id="ProtNLM"/>
    </source>
</evidence>
<dbReference type="Gene3D" id="2.60.40.10">
    <property type="entry name" value="Immunoglobulins"/>
    <property type="match status" value="3"/>
</dbReference>
<dbReference type="Pfam" id="PF00041">
    <property type="entry name" value="fn3"/>
    <property type="match status" value="2"/>
</dbReference>
<comment type="caution">
    <text evidence="9">The sequence shown here is derived from an EMBL/GenBank/DDBJ whole genome shotgun (WGS) entry which is preliminary data.</text>
</comment>
<feature type="domain" description="SLH" evidence="8">
    <location>
        <begin position="1003"/>
        <end position="1062"/>
    </location>
</feature>
<keyword evidence="5" id="KW-0624">Polysaccharide degradation</keyword>
<dbReference type="Pfam" id="PF00395">
    <property type="entry name" value="SLH"/>
    <property type="match status" value="3"/>
</dbReference>
<feature type="chain" id="PRO_5031240332" description="S-layer protein" evidence="6">
    <location>
        <begin position="32"/>
        <end position="1129"/>
    </location>
</feature>
<keyword evidence="3" id="KW-0136">Cellulose degradation</keyword>
<dbReference type="GO" id="GO:0030245">
    <property type="term" value="P:cellulose catabolic process"/>
    <property type="evidence" value="ECO:0007669"/>
    <property type="project" value="UniProtKB-KW"/>
</dbReference>
<protein>
    <recommendedName>
        <fullName evidence="11">S-layer protein</fullName>
    </recommendedName>
</protein>
<dbReference type="SMART" id="SM00060">
    <property type="entry name" value="FN3"/>
    <property type="match status" value="2"/>
</dbReference>
<feature type="signal peptide" evidence="6">
    <location>
        <begin position="1"/>
        <end position="31"/>
    </location>
</feature>
<evidence type="ECO:0000256" key="1">
    <source>
        <dbReference type="ARBA" id="ARBA00022729"/>
    </source>
</evidence>
<sequence>MCMKRIFTYLLSFSMSILVALPILPATPIYAAANEEGPITGGTSLDAYLYNGTLSVYYLNQGDWLLEGSIAYDEFVKEQALSITGLDTSQSVSIKLVQNGGGNAQLDVVTLDGQAPVQVAGAGGKSLAKVSKQDLDLINLEAEGTVITFNGGAKEATLTVAARIEDMEISKIPFRFPLMSSTANDAFYNYTLDSQRGMITLDGKLDEVAAMPPFSKEWAEPATGHPNNYLYTWVFNDDNYLYVTMDGAPDNTMDDWKDYAKVYVNTASGLQDYKLSIYETTWGKSSFSYTDHAVYEHKVYEFKIPLTEFAPSSAPLRIAFEFYGTSAPGASDDSYATPMDTVLTVPAPGVLSNDGTYGGTRTAVLGGLTPLHGNVVLQTDGSFTYTPNAGYVGADAFKYQFTDSYGYGTSNQATVLLSVTGGSISPTTANFDKLITAQADVSTTMVLNDNTLNSVTNGGDTLDPGLDYTVSDNIVTINKSYLATLLIGVTSLTFNFSGGGTQTLAITISDTTPIVYGTPVLQTPAAGNAQVSLAWNSVDASTGYKIHKSETAGNYGSEVITLSSSDSSYIATGLTNGTTYYFMMKAVNPEGDSVASNEVSAMPKTVPGAPTDLVATAGNGQANLSFTVPSTDGGSPITSYTVTSSPDNITATGSTNTFTIPGLTNGTTYTFIVTALNSAGESIASAASNAVTPQSPSSGSSSSVIPPVPVTTNNGVNVLVNGKVENAGTAATTQVNNQTVITISVDSKKLEDKLATEGQESVITIPFLTQSDVVIGEINGQTLKNMEQKQAILELKTENATYRLPAQQINIDAISAQLSKTVALQDIKVQIEIATPSVDTLKIVADSAIKEGLTLMAPPLNFTVRGIYGNTTTEVTKFNAYVERTIALPDGVDPNKITTGVVIEPDGSVRHVPTKVVIIDGKYYAQVNSLTNSTYSIVWHPLEFNDVSQHWAKAAINNMGARMVMSGSDNNRFDPEQDISRAEFVSIIVRGLGLKLENGASPYTDVLASAEYSSAIETAYTYGLISGYSDHSFRPLEKMTREQAMMILSKAMTITDLKGNSPIKATGELWSPFTDANLSADWAKNSITDCLQAGIISGRNGTLLAPKANISRAEVAAMVQRLLQKSGLI</sequence>
<organism evidence="9 10">
    <name type="scientific">Paenibacillus monticola</name>
    <dbReference type="NCBI Taxonomy" id="2666075"/>
    <lineage>
        <taxon>Bacteria</taxon>
        <taxon>Bacillati</taxon>
        <taxon>Bacillota</taxon>
        <taxon>Bacilli</taxon>
        <taxon>Bacillales</taxon>
        <taxon>Paenibacillaceae</taxon>
        <taxon>Paenibacillus</taxon>
    </lineage>
</organism>
<evidence type="ECO:0000313" key="10">
    <source>
        <dbReference type="Proteomes" id="UP000463051"/>
    </source>
</evidence>
<dbReference type="InterPro" id="IPR014756">
    <property type="entry name" value="Ig_E-set"/>
</dbReference>
<dbReference type="Proteomes" id="UP000463051">
    <property type="component" value="Unassembled WGS sequence"/>
</dbReference>
<dbReference type="InterPro" id="IPR036116">
    <property type="entry name" value="FN3_sf"/>
</dbReference>
<evidence type="ECO:0000256" key="2">
    <source>
        <dbReference type="ARBA" id="ARBA00022737"/>
    </source>
</evidence>
<feature type="domain" description="Fibronectin type-III" evidence="7">
    <location>
        <begin position="515"/>
        <end position="604"/>
    </location>
</feature>
<evidence type="ECO:0000259" key="8">
    <source>
        <dbReference type="PROSITE" id="PS51272"/>
    </source>
</evidence>
<dbReference type="AlphaFoldDB" id="A0A7X2H899"/>
<dbReference type="InterPro" id="IPR005102">
    <property type="entry name" value="Carbo-bd_X2"/>
</dbReference>
<dbReference type="Pfam" id="PF03442">
    <property type="entry name" value="CBM_X2"/>
    <property type="match status" value="1"/>
</dbReference>
<evidence type="ECO:0000256" key="6">
    <source>
        <dbReference type="SAM" id="SignalP"/>
    </source>
</evidence>
<dbReference type="SUPFAM" id="SSF81296">
    <property type="entry name" value="E set domains"/>
    <property type="match status" value="1"/>
</dbReference>
<dbReference type="PROSITE" id="PS51272">
    <property type="entry name" value="SLH"/>
    <property type="match status" value="3"/>
</dbReference>
<keyword evidence="2" id="KW-0677">Repeat</keyword>
<accession>A0A7X2H899</accession>
<feature type="domain" description="Fibronectin type-III" evidence="7">
    <location>
        <begin position="606"/>
        <end position="695"/>
    </location>
</feature>
<proteinExistence type="predicted"/>
<dbReference type="PANTHER" id="PTHR13817">
    <property type="entry name" value="TITIN"/>
    <property type="match status" value="1"/>
</dbReference>
<feature type="domain" description="SLH" evidence="8">
    <location>
        <begin position="939"/>
        <end position="1002"/>
    </location>
</feature>
<keyword evidence="1 6" id="KW-0732">Signal</keyword>
<dbReference type="InterPro" id="IPR003961">
    <property type="entry name" value="FN3_dom"/>
</dbReference>
<evidence type="ECO:0000256" key="4">
    <source>
        <dbReference type="ARBA" id="ARBA00023277"/>
    </source>
</evidence>
<dbReference type="EMBL" id="WJXB01000008">
    <property type="protein sequence ID" value="MRN55362.1"/>
    <property type="molecule type" value="Genomic_DNA"/>
</dbReference>
<evidence type="ECO:0000259" key="7">
    <source>
        <dbReference type="PROSITE" id="PS50853"/>
    </source>
</evidence>
<dbReference type="InterPro" id="IPR001119">
    <property type="entry name" value="SLH_dom"/>
</dbReference>
<dbReference type="CDD" id="cd00063">
    <property type="entry name" value="FN3"/>
    <property type="match status" value="2"/>
</dbReference>
<feature type="domain" description="SLH" evidence="8">
    <location>
        <begin position="1070"/>
        <end position="1129"/>
    </location>
</feature>
<gene>
    <name evidence="9" type="ORF">GJB61_20480</name>
</gene>
<keyword evidence="4" id="KW-0119">Carbohydrate metabolism</keyword>
<dbReference type="Pfam" id="PF17963">
    <property type="entry name" value="Big_9"/>
    <property type="match status" value="1"/>
</dbReference>
<evidence type="ECO:0000256" key="5">
    <source>
        <dbReference type="ARBA" id="ARBA00023326"/>
    </source>
</evidence>
<dbReference type="InterPro" id="IPR050964">
    <property type="entry name" value="Striated_Muscle_Regulatory"/>
</dbReference>
<evidence type="ECO:0000313" key="9">
    <source>
        <dbReference type="EMBL" id="MRN55362.1"/>
    </source>
</evidence>
<dbReference type="PANTHER" id="PTHR13817:SF73">
    <property type="entry name" value="FIBRONECTIN TYPE-III DOMAIN-CONTAINING PROTEIN"/>
    <property type="match status" value="1"/>
</dbReference>
<dbReference type="PROSITE" id="PS50853">
    <property type="entry name" value="FN3"/>
    <property type="match status" value="2"/>
</dbReference>
<keyword evidence="10" id="KW-1185">Reference proteome</keyword>